<organism evidence="1">
    <name type="scientific">Siphoviridae sp. ctTic26</name>
    <dbReference type="NCBI Taxonomy" id="2823583"/>
    <lineage>
        <taxon>Viruses</taxon>
        <taxon>Duplodnaviria</taxon>
        <taxon>Heunggongvirae</taxon>
        <taxon>Uroviricota</taxon>
        <taxon>Caudoviricetes</taxon>
    </lineage>
</organism>
<proteinExistence type="predicted"/>
<protein>
    <recommendedName>
        <fullName evidence="2">Phage protein</fullName>
    </recommendedName>
</protein>
<reference evidence="1" key="1">
    <citation type="journal article" date="2021" name="Proc. Natl. Acad. Sci. U.S.A.">
        <title>A Catalog of Tens of Thousands of Viruses from Human Metagenomes Reveals Hidden Associations with Chronic Diseases.</title>
        <authorList>
            <person name="Tisza M.J."/>
            <person name="Buck C.B."/>
        </authorList>
    </citation>
    <scope>NUCLEOTIDE SEQUENCE</scope>
    <source>
        <strain evidence="1">CtTic26</strain>
    </source>
</reference>
<dbReference type="EMBL" id="BK014701">
    <property type="protein sequence ID" value="DAD68428.1"/>
    <property type="molecule type" value="Genomic_DNA"/>
</dbReference>
<evidence type="ECO:0008006" key="2">
    <source>
        <dbReference type="Google" id="ProtNLM"/>
    </source>
</evidence>
<accession>A0A8S5LEI4</accession>
<name>A0A8S5LEI4_9CAUD</name>
<sequence length="76" mass="8504">MQNTLKDLNNHLFAQLERLGDEEMTQEKLNVEVARSEAVVKIASTIIDNANTVLRAVKLKEEGLNADLQLPKMLEG</sequence>
<evidence type="ECO:0000313" key="1">
    <source>
        <dbReference type="EMBL" id="DAD68428.1"/>
    </source>
</evidence>